<dbReference type="GO" id="GO:0004185">
    <property type="term" value="F:serine-type carboxypeptidase activity"/>
    <property type="evidence" value="ECO:0007669"/>
    <property type="project" value="InterPro"/>
</dbReference>
<gene>
    <name evidence="2" type="ORF">TIFTF001_050559</name>
</gene>
<accession>A0AA87ZKU3</accession>
<dbReference type="SUPFAM" id="SSF53474">
    <property type="entry name" value="alpha/beta-Hydrolases"/>
    <property type="match status" value="1"/>
</dbReference>
<dbReference type="Pfam" id="PF00450">
    <property type="entry name" value="Peptidase_S10"/>
    <property type="match status" value="1"/>
</dbReference>
<organism evidence="2 3">
    <name type="scientific">Ficus carica</name>
    <name type="common">Common fig</name>
    <dbReference type="NCBI Taxonomy" id="3494"/>
    <lineage>
        <taxon>Eukaryota</taxon>
        <taxon>Viridiplantae</taxon>
        <taxon>Streptophyta</taxon>
        <taxon>Embryophyta</taxon>
        <taxon>Tracheophyta</taxon>
        <taxon>Spermatophyta</taxon>
        <taxon>Magnoliopsida</taxon>
        <taxon>eudicotyledons</taxon>
        <taxon>Gunneridae</taxon>
        <taxon>Pentapetalae</taxon>
        <taxon>rosids</taxon>
        <taxon>fabids</taxon>
        <taxon>Rosales</taxon>
        <taxon>Moraceae</taxon>
        <taxon>Ficeae</taxon>
        <taxon>Ficus</taxon>
    </lineage>
</organism>
<dbReference type="InterPro" id="IPR029058">
    <property type="entry name" value="AB_hydrolase_fold"/>
</dbReference>
<name>A0AA87ZKU3_FICCA</name>
<protein>
    <submittedName>
        <fullName evidence="2">Uncharacterized protein</fullName>
    </submittedName>
</protein>
<evidence type="ECO:0000256" key="1">
    <source>
        <dbReference type="ARBA" id="ARBA00009431"/>
    </source>
</evidence>
<evidence type="ECO:0000313" key="2">
    <source>
        <dbReference type="EMBL" id="GMN28756.1"/>
    </source>
</evidence>
<dbReference type="GO" id="GO:0006508">
    <property type="term" value="P:proteolysis"/>
    <property type="evidence" value="ECO:0007669"/>
    <property type="project" value="InterPro"/>
</dbReference>
<reference evidence="2" key="1">
    <citation type="submission" date="2023-07" db="EMBL/GenBank/DDBJ databases">
        <title>draft genome sequence of fig (Ficus carica).</title>
        <authorList>
            <person name="Takahashi T."/>
            <person name="Nishimura K."/>
        </authorList>
    </citation>
    <scope>NUCLEOTIDE SEQUENCE</scope>
</reference>
<dbReference type="EMBL" id="BTGU01008446">
    <property type="protein sequence ID" value="GMN28756.1"/>
    <property type="molecule type" value="Genomic_DNA"/>
</dbReference>
<dbReference type="Gene3D" id="6.10.250.940">
    <property type="match status" value="1"/>
</dbReference>
<sequence length="121" mass="13695">MYASIVVNPDRQSSSGIQHRFQFALRVLLVQISGSVSPICSQVWRTASREISKFIDAYDVTLDVCLSSVFAQAHRLNQLQDTVKIDVCVEDETTKYLNRKDVQKAFHAELIGVTEWTICSE</sequence>
<comment type="similarity">
    <text evidence="1">Belongs to the peptidase S10 family.</text>
</comment>
<keyword evidence="3" id="KW-1185">Reference proteome</keyword>
<evidence type="ECO:0000313" key="3">
    <source>
        <dbReference type="Proteomes" id="UP001187192"/>
    </source>
</evidence>
<comment type="caution">
    <text evidence="2">The sequence shown here is derived from an EMBL/GenBank/DDBJ whole genome shotgun (WGS) entry which is preliminary data.</text>
</comment>
<dbReference type="AlphaFoldDB" id="A0AA87ZKU3"/>
<dbReference type="Proteomes" id="UP001187192">
    <property type="component" value="Unassembled WGS sequence"/>
</dbReference>
<proteinExistence type="inferred from homology"/>
<dbReference type="InterPro" id="IPR001563">
    <property type="entry name" value="Peptidase_S10"/>
</dbReference>